<proteinExistence type="predicted"/>
<evidence type="ECO:0000313" key="1">
    <source>
        <dbReference type="EMBL" id="GMS78525.1"/>
    </source>
</evidence>
<evidence type="ECO:0000313" key="2">
    <source>
        <dbReference type="Proteomes" id="UP001432027"/>
    </source>
</evidence>
<dbReference type="Proteomes" id="UP001432027">
    <property type="component" value="Unassembled WGS sequence"/>
</dbReference>
<gene>
    <name evidence="1" type="ORF">PENTCL1PPCAC_700</name>
</gene>
<name>A0AAV5SED8_9BILA</name>
<sequence length="106" mass="11469">ANDRLLFYTIKPDCSIRVATGAIPSAQFKPSNSTPCADPHVVRHGTFTDGTTPCILVMYRNPTVAAGVADDRSITPSWIVHLISINSSPFSSFSMAIGDEDYSLHQ</sequence>
<protein>
    <submittedName>
        <fullName evidence="1">Uncharacterized protein</fullName>
    </submittedName>
</protein>
<feature type="non-terminal residue" evidence="1">
    <location>
        <position position="106"/>
    </location>
</feature>
<reference evidence="1" key="1">
    <citation type="submission" date="2023-10" db="EMBL/GenBank/DDBJ databases">
        <title>Genome assembly of Pristionchus species.</title>
        <authorList>
            <person name="Yoshida K."/>
            <person name="Sommer R.J."/>
        </authorList>
    </citation>
    <scope>NUCLEOTIDE SEQUENCE</scope>
    <source>
        <strain evidence="1">RS0144</strain>
    </source>
</reference>
<dbReference type="EMBL" id="BTSX01000001">
    <property type="protein sequence ID" value="GMS78525.1"/>
    <property type="molecule type" value="Genomic_DNA"/>
</dbReference>
<organism evidence="1 2">
    <name type="scientific">Pristionchus entomophagus</name>
    <dbReference type="NCBI Taxonomy" id="358040"/>
    <lineage>
        <taxon>Eukaryota</taxon>
        <taxon>Metazoa</taxon>
        <taxon>Ecdysozoa</taxon>
        <taxon>Nematoda</taxon>
        <taxon>Chromadorea</taxon>
        <taxon>Rhabditida</taxon>
        <taxon>Rhabditina</taxon>
        <taxon>Diplogasteromorpha</taxon>
        <taxon>Diplogasteroidea</taxon>
        <taxon>Neodiplogasteridae</taxon>
        <taxon>Pristionchus</taxon>
    </lineage>
</organism>
<accession>A0AAV5SED8</accession>
<dbReference type="AlphaFoldDB" id="A0AAV5SED8"/>
<comment type="caution">
    <text evidence="1">The sequence shown here is derived from an EMBL/GenBank/DDBJ whole genome shotgun (WGS) entry which is preliminary data.</text>
</comment>
<feature type="non-terminal residue" evidence="1">
    <location>
        <position position="1"/>
    </location>
</feature>
<keyword evidence="2" id="KW-1185">Reference proteome</keyword>